<organism evidence="2 3">
    <name type="scientific">Portunus trituberculatus</name>
    <name type="common">Swimming crab</name>
    <name type="synonym">Neptunus trituberculatus</name>
    <dbReference type="NCBI Taxonomy" id="210409"/>
    <lineage>
        <taxon>Eukaryota</taxon>
        <taxon>Metazoa</taxon>
        <taxon>Ecdysozoa</taxon>
        <taxon>Arthropoda</taxon>
        <taxon>Crustacea</taxon>
        <taxon>Multicrustacea</taxon>
        <taxon>Malacostraca</taxon>
        <taxon>Eumalacostraca</taxon>
        <taxon>Eucarida</taxon>
        <taxon>Decapoda</taxon>
        <taxon>Pleocyemata</taxon>
        <taxon>Brachyura</taxon>
        <taxon>Eubrachyura</taxon>
        <taxon>Portunoidea</taxon>
        <taxon>Portunidae</taxon>
        <taxon>Portuninae</taxon>
        <taxon>Portunus</taxon>
    </lineage>
</organism>
<gene>
    <name evidence="2" type="primary">Ift88_2</name>
    <name evidence="2" type="ORF">E2C01_034688</name>
</gene>
<proteinExistence type="predicted"/>
<dbReference type="AlphaFoldDB" id="A0A5B7F9E0"/>
<evidence type="ECO:0000313" key="2">
    <source>
        <dbReference type="EMBL" id="MPC41104.1"/>
    </source>
</evidence>
<feature type="region of interest" description="Disordered" evidence="1">
    <location>
        <begin position="76"/>
        <end position="96"/>
    </location>
</feature>
<evidence type="ECO:0000313" key="3">
    <source>
        <dbReference type="Proteomes" id="UP000324222"/>
    </source>
</evidence>
<keyword evidence="2" id="KW-0966">Cell projection</keyword>
<reference evidence="2 3" key="1">
    <citation type="submission" date="2019-05" db="EMBL/GenBank/DDBJ databases">
        <title>Another draft genome of Portunus trituberculatus and its Hox gene families provides insights of decapod evolution.</title>
        <authorList>
            <person name="Jeong J.-H."/>
            <person name="Song I."/>
            <person name="Kim S."/>
            <person name="Choi T."/>
            <person name="Kim D."/>
            <person name="Ryu S."/>
            <person name="Kim W."/>
        </authorList>
    </citation>
    <scope>NUCLEOTIDE SEQUENCE [LARGE SCALE GENOMIC DNA]</scope>
    <source>
        <tissue evidence="2">Muscle</tissue>
    </source>
</reference>
<comment type="caution">
    <text evidence="2">The sequence shown here is derived from an EMBL/GenBank/DDBJ whole genome shotgun (WGS) entry which is preliminary data.</text>
</comment>
<dbReference type="Proteomes" id="UP000324222">
    <property type="component" value="Unassembled WGS sequence"/>
</dbReference>
<keyword evidence="2" id="KW-0282">Flagellum</keyword>
<evidence type="ECO:0000256" key="1">
    <source>
        <dbReference type="SAM" id="MobiDB-lite"/>
    </source>
</evidence>
<keyword evidence="2" id="KW-0969">Cilium</keyword>
<keyword evidence="3" id="KW-1185">Reference proteome</keyword>
<sequence length="96" mass="10861">MEIDGPPRFPDRNVGLYNVFYARNRLSFIDCSSTSSEMDTLRFAVDDDDDLYSGFDTVHPALDTRHLESDPGFQEAVRTSHGRRPPVGWGLQANIK</sequence>
<protein>
    <submittedName>
        <fullName evidence="2">Intraflagellar transport protein 88</fullName>
    </submittedName>
</protein>
<name>A0A5B7F9E0_PORTR</name>
<accession>A0A5B7F9E0</accession>
<dbReference type="OrthoDB" id="1926212at2759"/>
<dbReference type="EMBL" id="VSRR010004929">
    <property type="protein sequence ID" value="MPC41104.1"/>
    <property type="molecule type" value="Genomic_DNA"/>
</dbReference>